<proteinExistence type="predicted"/>
<name>A0AAV2ADK2_9ARAC</name>
<keyword evidence="1" id="KW-0472">Membrane</keyword>
<protein>
    <submittedName>
        <fullName evidence="2">Uncharacterized protein</fullName>
    </submittedName>
</protein>
<organism evidence="2 3">
    <name type="scientific">Larinioides sclopetarius</name>
    <dbReference type="NCBI Taxonomy" id="280406"/>
    <lineage>
        <taxon>Eukaryota</taxon>
        <taxon>Metazoa</taxon>
        <taxon>Ecdysozoa</taxon>
        <taxon>Arthropoda</taxon>
        <taxon>Chelicerata</taxon>
        <taxon>Arachnida</taxon>
        <taxon>Araneae</taxon>
        <taxon>Araneomorphae</taxon>
        <taxon>Entelegynae</taxon>
        <taxon>Araneoidea</taxon>
        <taxon>Araneidae</taxon>
        <taxon>Larinioides</taxon>
    </lineage>
</organism>
<feature type="transmembrane region" description="Helical" evidence="1">
    <location>
        <begin position="6"/>
        <end position="30"/>
    </location>
</feature>
<keyword evidence="1" id="KW-0812">Transmembrane</keyword>
<keyword evidence="3" id="KW-1185">Reference proteome</keyword>
<gene>
    <name evidence="2" type="ORF">LARSCL_LOCUS11914</name>
</gene>
<evidence type="ECO:0000256" key="1">
    <source>
        <dbReference type="SAM" id="Phobius"/>
    </source>
</evidence>
<sequence length="50" mass="5986">MLIIIIIKYNLSVSCCIYWTLNILLSIVIARRFVHVFDRFLTYYSQTSLK</sequence>
<dbReference type="AlphaFoldDB" id="A0AAV2ADK2"/>
<comment type="caution">
    <text evidence="2">The sequence shown here is derived from an EMBL/GenBank/DDBJ whole genome shotgun (WGS) entry which is preliminary data.</text>
</comment>
<evidence type="ECO:0000313" key="2">
    <source>
        <dbReference type="EMBL" id="CAL1282027.1"/>
    </source>
</evidence>
<dbReference type="Proteomes" id="UP001497382">
    <property type="component" value="Unassembled WGS sequence"/>
</dbReference>
<keyword evidence="1" id="KW-1133">Transmembrane helix</keyword>
<reference evidence="2 3" key="1">
    <citation type="submission" date="2024-04" db="EMBL/GenBank/DDBJ databases">
        <authorList>
            <person name="Rising A."/>
            <person name="Reimegard J."/>
            <person name="Sonavane S."/>
            <person name="Akerstrom W."/>
            <person name="Nylinder S."/>
            <person name="Hedman E."/>
            <person name="Kallberg Y."/>
        </authorList>
    </citation>
    <scope>NUCLEOTIDE SEQUENCE [LARGE SCALE GENOMIC DNA]</scope>
</reference>
<dbReference type="EMBL" id="CAXIEN010000152">
    <property type="protein sequence ID" value="CAL1282027.1"/>
    <property type="molecule type" value="Genomic_DNA"/>
</dbReference>
<evidence type="ECO:0000313" key="3">
    <source>
        <dbReference type="Proteomes" id="UP001497382"/>
    </source>
</evidence>
<accession>A0AAV2ADK2</accession>